<proteinExistence type="inferred from homology"/>
<dbReference type="EMBL" id="KT624980">
    <property type="protein sequence ID" value="ALO21209.1"/>
    <property type="molecule type" value="Genomic_DNA"/>
</dbReference>
<keyword evidence="5 7" id="KW-0472">Membrane</keyword>
<evidence type="ECO:0000256" key="6">
    <source>
        <dbReference type="ARBA" id="ARBA00023276"/>
    </source>
</evidence>
<geneLocation type="chloroplast" evidence="9"/>
<organism evidence="9">
    <name type="scientific">Chlamydomonas peterfii</name>
    <dbReference type="NCBI Taxonomy" id="28462"/>
    <lineage>
        <taxon>Eukaryota</taxon>
        <taxon>Viridiplantae</taxon>
        <taxon>Chlorophyta</taxon>
        <taxon>core chlorophytes</taxon>
        <taxon>Chlorophyceae</taxon>
        <taxon>CS clade</taxon>
        <taxon>Chlamydomonadales</taxon>
        <taxon>Chlamydomonadaceae</taxon>
        <taxon>Chlamydomonas</taxon>
    </lineage>
</organism>
<evidence type="ECO:0000256" key="3">
    <source>
        <dbReference type="ARBA" id="ARBA00022692"/>
    </source>
</evidence>
<evidence type="ECO:0000256" key="4">
    <source>
        <dbReference type="ARBA" id="ARBA00022989"/>
    </source>
</evidence>
<sequence length="86" mass="9215">MATGTSSKAKSSPVSSFEEPGIQTPLGTLLRPLNSEAGKVLPGWGTTVLMGVFILLFAVFNLIILEIYNSSLILDDVTMSWKTLAK</sequence>
<evidence type="ECO:0000256" key="5">
    <source>
        <dbReference type="ARBA" id="ARBA00023136"/>
    </source>
</evidence>
<dbReference type="Pfam" id="PF00737">
    <property type="entry name" value="PsbH"/>
    <property type="match status" value="1"/>
</dbReference>
<dbReference type="GO" id="GO:0009523">
    <property type="term" value="C:photosystem II"/>
    <property type="evidence" value="ECO:0007669"/>
    <property type="project" value="UniProtKB-KW"/>
</dbReference>
<feature type="transmembrane region" description="Helical" evidence="7">
    <location>
        <begin position="41"/>
        <end position="64"/>
    </location>
</feature>
<evidence type="ECO:0000256" key="2">
    <source>
        <dbReference type="ARBA" id="ARBA00022531"/>
    </source>
</evidence>
<keyword evidence="2 7" id="KW-0602">Photosynthesis</keyword>
<keyword evidence="3 7" id="KW-0812">Transmembrane</keyword>
<dbReference type="InterPro" id="IPR036863">
    <property type="entry name" value="PSII_PsbH_sf"/>
</dbReference>
<dbReference type="NCBIfam" id="NF002728">
    <property type="entry name" value="PRK02624.1"/>
    <property type="match status" value="1"/>
</dbReference>
<comment type="subcellular location">
    <subcellularLocation>
        <location evidence="1">Membrane</location>
        <topology evidence="1">Single-pass membrane protein</topology>
    </subcellularLocation>
    <subcellularLocation>
        <location evidence="7">Plastid</location>
        <location evidence="7">Chloroplast thylakoid membrane</location>
        <topology evidence="7">Single-pass membrane protein</topology>
    </subcellularLocation>
</comment>
<keyword evidence="9" id="KW-0934">Plastid</keyword>
<dbReference type="GO" id="GO:0009535">
    <property type="term" value="C:chloroplast thylakoid membrane"/>
    <property type="evidence" value="ECO:0007669"/>
    <property type="project" value="UniProtKB-SubCell"/>
</dbReference>
<comment type="subunit">
    <text evidence="7">PSII is composed of 1 copy each of membrane proteins PsbA, PsbB, PsbC, PsbD, PsbE, PsbF, PsbH, PsbI, PsbJ, PsbK, PsbL, PsbM, PsbT, PsbX, PsbY, PsbZ, Psb30/Ycf12, at least 3 peripheral proteins of the oxygen-evolving complex and a large number of cofactors. It forms dimeric complexes.</text>
</comment>
<name>A0A0S2IC35_9CHLO</name>
<dbReference type="GO" id="GO:0015979">
    <property type="term" value="P:photosynthesis"/>
    <property type="evidence" value="ECO:0007669"/>
    <property type="project" value="UniProtKB-UniRule"/>
</dbReference>
<evidence type="ECO:0000256" key="7">
    <source>
        <dbReference type="HAMAP-Rule" id="MF_00752"/>
    </source>
</evidence>
<protein>
    <recommendedName>
        <fullName evidence="7">Photosystem II reaction center protein H</fullName>
        <shortName evidence="7">PSII-H</shortName>
    </recommendedName>
</protein>
<comment type="function">
    <text evidence="7">One of the components of the core complex of photosystem II (PSII), required for its stability and/or assembly. PSII is a light-driven water:plastoquinone oxidoreductase that uses light energy to abstract electrons from H(2)O, generating O(2) and a proton gradient subsequently used for ATP formation. It consists of a core antenna complex that captures photons, and an electron transfer chain that converts photonic excitation into a charge separation.</text>
</comment>
<keyword evidence="9" id="KW-0150">Chloroplast</keyword>
<accession>A0A0S2IC35</accession>
<dbReference type="SUPFAM" id="SSF161025">
    <property type="entry name" value="Photosystem II 10 kDa phosphoprotein PsbH"/>
    <property type="match status" value="1"/>
</dbReference>
<keyword evidence="4 7" id="KW-1133">Transmembrane helix</keyword>
<dbReference type="PANTHER" id="PTHR34469:SF4">
    <property type="entry name" value="PHOTOSYSTEM II REACTION CENTER PROTEIN H"/>
    <property type="match status" value="1"/>
</dbReference>
<evidence type="ECO:0000256" key="1">
    <source>
        <dbReference type="ARBA" id="ARBA00004167"/>
    </source>
</evidence>
<keyword evidence="7" id="KW-0793">Thylakoid</keyword>
<feature type="compositionally biased region" description="Low complexity" evidence="8">
    <location>
        <begin position="1"/>
        <end position="16"/>
    </location>
</feature>
<feature type="region of interest" description="Disordered" evidence="8">
    <location>
        <begin position="1"/>
        <end position="26"/>
    </location>
</feature>
<dbReference type="PANTHER" id="PTHR34469">
    <property type="entry name" value="PHOTOSYSTEM II REACTION CENTER PROTEIN H"/>
    <property type="match status" value="1"/>
</dbReference>
<dbReference type="Gene3D" id="1.20.5.880">
    <property type="entry name" value="Photosystem II reaction center protein H"/>
    <property type="match status" value="1"/>
</dbReference>
<dbReference type="AlphaFoldDB" id="A0A0S2IC35"/>
<dbReference type="InterPro" id="IPR001056">
    <property type="entry name" value="PSII_PsbH"/>
</dbReference>
<evidence type="ECO:0000313" key="9">
    <source>
        <dbReference type="EMBL" id="ALO21209.1"/>
    </source>
</evidence>
<comment type="similarity">
    <text evidence="7">Belongs to the PsbH family.</text>
</comment>
<gene>
    <name evidence="7 9" type="primary">psbH</name>
</gene>
<dbReference type="HAMAP" id="MF_00752">
    <property type="entry name" value="PSII_PsbH"/>
    <property type="match status" value="1"/>
</dbReference>
<keyword evidence="6 7" id="KW-0604">Photosystem II</keyword>
<reference evidence="9" key="1">
    <citation type="journal article" date="2015" name="BMC Evol. Biol.">
        <title>Chloroplast phylogenomic analysis of chlorophyte green algae identifies a novel lineage sister to the Sphaeropleales (Chlorophyceae).</title>
        <authorList>
            <person name="Lemieux C."/>
            <person name="Vincent A.T."/>
            <person name="Labarre A."/>
            <person name="Otis C."/>
            <person name="Turmel M."/>
        </authorList>
    </citation>
    <scope>NUCLEOTIDE SEQUENCE</scope>
</reference>
<evidence type="ECO:0000256" key="8">
    <source>
        <dbReference type="SAM" id="MobiDB-lite"/>
    </source>
</evidence>
<dbReference type="GO" id="GO:0042301">
    <property type="term" value="F:phosphate ion binding"/>
    <property type="evidence" value="ECO:0007669"/>
    <property type="project" value="InterPro"/>
</dbReference>
<dbReference type="GO" id="GO:0050821">
    <property type="term" value="P:protein stabilization"/>
    <property type="evidence" value="ECO:0007669"/>
    <property type="project" value="InterPro"/>
</dbReference>